<sequence>MTETPRVQTAATPSEQGDRAPVAESGAPSGGWGDLFSKQYAAQASIMAGGVALYAMNLYFTAALLPSIVEDIGGARFYAWVATGFLIAAVTAAMLVSRLLARFGPSRSYLTGFLVFAAGAGLTAASPSMETLIVGRIVQGLGGGLMAGLGYAVIRTALPERLWTRAAGLVSAMWGVGTLVGPSLGGLFAELNAWRGSYVLLTVAALVLAVLARRSLPGPTGSARTAEPLPLPSLLLLTLAAGAFSISSTVPRGWATALCIVLGLVLLAGFLLVERRGSATVLPKLTYRRGNHLKWIYLTVAVYCTGVMTETFIPLFGQELGGLSPLAAGFLGATVSVGWTSAQLFSVNLRSDRARSLAIRVGPAVLTAGLLAYGLLQTSQASGGRVLLWAVVLVIGGTGIGAAFPHLSVTAMRSTDDEVEGAKAAAGLNTTQLIAFTVSSALAGTLVSFGGDSTLDGARYMVFGLGALTVFGTATAALSLRRARAEG</sequence>
<feature type="transmembrane region" description="Helical" evidence="9">
    <location>
        <begin position="77"/>
        <end position="96"/>
    </location>
</feature>
<accession>A0ABZ1U746</accession>
<feature type="transmembrane region" description="Helical" evidence="9">
    <location>
        <begin position="133"/>
        <end position="154"/>
    </location>
</feature>
<feature type="transmembrane region" description="Helical" evidence="9">
    <location>
        <begin position="195"/>
        <end position="216"/>
    </location>
</feature>
<feature type="transmembrane region" description="Helical" evidence="9">
    <location>
        <begin position="388"/>
        <end position="412"/>
    </location>
</feature>
<dbReference type="Gene3D" id="1.20.1250.20">
    <property type="entry name" value="MFS general substrate transporter like domains"/>
    <property type="match status" value="1"/>
</dbReference>
<dbReference type="PROSITE" id="PS50850">
    <property type="entry name" value="MFS"/>
    <property type="match status" value="1"/>
</dbReference>
<feature type="transmembrane region" description="Helical" evidence="9">
    <location>
        <begin position="323"/>
        <end position="345"/>
    </location>
</feature>
<dbReference type="Proteomes" id="UP001432222">
    <property type="component" value="Chromosome"/>
</dbReference>
<keyword evidence="4 9" id="KW-0812">Transmembrane</keyword>
<evidence type="ECO:0000256" key="1">
    <source>
        <dbReference type="ARBA" id="ARBA00004651"/>
    </source>
</evidence>
<evidence type="ECO:0000259" key="10">
    <source>
        <dbReference type="PROSITE" id="PS50850"/>
    </source>
</evidence>
<name>A0ABZ1U746_9ACTN</name>
<dbReference type="RefSeq" id="WP_328957574.1">
    <property type="nucleotide sequence ID" value="NZ_CP108110.1"/>
</dbReference>
<keyword evidence="12" id="KW-1185">Reference proteome</keyword>
<keyword evidence="6 9" id="KW-0472">Membrane</keyword>
<reference evidence="11" key="1">
    <citation type="submission" date="2022-10" db="EMBL/GenBank/DDBJ databases">
        <title>The complete genomes of actinobacterial strains from the NBC collection.</title>
        <authorList>
            <person name="Joergensen T.S."/>
            <person name="Alvarez Arevalo M."/>
            <person name="Sterndorff E.B."/>
            <person name="Faurdal D."/>
            <person name="Vuksanovic O."/>
            <person name="Mourched A.-S."/>
            <person name="Charusanti P."/>
            <person name="Shaw S."/>
            <person name="Blin K."/>
            <person name="Weber T."/>
        </authorList>
    </citation>
    <scope>NUCLEOTIDE SEQUENCE</scope>
    <source>
        <strain evidence="11">NBC_00222</strain>
    </source>
</reference>
<feature type="transmembrane region" description="Helical" evidence="9">
    <location>
        <begin position="46"/>
        <end position="65"/>
    </location>
</feature>
<dbReference type="InterPro" id="IPR011701">
    <property type="entry name" value="MFS"/>
</dbReference>
<evidence type="ECO:0000256" key="5">
    <source>
        <dbReference type="ARBA" id="ARBA00022989"/>
    </source>
</evidence>
<dbReference type="PRINTS" id="PR01036">
    <property type="entry name" value="TCRTETB"/>
</dbReference>
<comment type="subcellular location">
    <subcellularLocation>
        <location evidence="1">Cell membrane</location>
        <topology evidence="1">Multi-pass membrane protein</topology>
    </subcellularLocation>
</comment>
<keyword evidence="3" id="KW-1003">Cell membrane</keyword>
<proteinExistence type="predicted"/>
<feature type="domain" description="Major facilitator superfamily (MFS) profile" evidence="10">
    <location>
        <begin position="43"/>
        <end position="484"/>
    </location>
</feature>
<keyword evidence="7" id="KW-0046">Antibiotic resistance</keyword>
<feature type="transmembrane region" description="Helical" evidence="9">
    <location>
        <begin position="295"/>
        <end position="317"/>
    </location>
</feature>
<dbReference type="SUPFAM" id="SSF103473">
    <property type="entry name" value="MFS general substrate transporter"/>
    <property type="match status" value="1"/>
</dbReference>
<dbReference type="InterPro" id="IPR020846">
    <property type="entry name" value="MFS_dom"/>
</dbReference>
<dbReference type="Gene3D" id="1.20.1720.10">
    <property type="entry name" value="Multidrug resistance protein D"/>
    <property type="match status" value="1"/>
</dbReference>
<protein>
    <submittedName>
        <fullName evidence="11">MFS transporter</fullName>
    </submittedName>
</protein>
<dbReference type="PANTHER" id="PTHR42718:SF46">
    <property type="entry name" value="BLR6921 PROTEIN"/>
    <property type="match status" value="1"/>
</dbReference>
<keyword evidence="2" id="KW-0813">Transport</keyword>
<dbReference type="EMBL" id="CP108110">
    <property type="protein sequence ID" value="WUQ86996.1"/>
    <property type="molecule type" value="Genomic_DNA"/>
</dbReference>
<feature type="transmembrane region" description="Helical" evidence="9">
    <location>
        <begin position="228"/>
        <end position="247"/>
    </location>
</feature>
<evidence type="ECO:0000256" key="9">
    <source>
        <dbReference type="SAM" id="Phobius"/>
    </source>
</evidence>
<feature type="compositionally biased region" description="Polar residues" evidence="8">
    <location>
        <begin position="1"/>
        <end position="15"/>
    </location>
</feature>
<keyword evidence="5 9" id="KW-1133">Transmembrane helix</keyword>
<feature type="transmembrane region" description="Helical" evidence="9">
    <location>
        <begin position="357"/>
        <end position="376"/>
    </location>
</feature>
<evidence type="ECO:0000256" key="4">
    <source>
        <dbReference type="ARBA" id="ARBA00022692"/>
    </source>
</evidence>
<dbReference type="Pfam" id="PF07690">
    <property type="entry name" value="MFS_1"/>
    <property type="match status" value="1"/>
</dbReference>
<feature type="transmembrane region" description="Helical" evidence="9">
    <location>
        <begin position="166"/>
        <end position="189"/>
    </location>
</feature>
<feature type="region of interest" description="Disordered" evidence="8">
    <location>
        <begin position="1"/>
        <end position="28"/>
    </location>
</feature>
<evidence type="ECO:0000256" key="6">
    <source>
        <dbReference type="ARBA" id="ARBA00023136"/>
    </source>
</evidence>
<evidence type="ECO:0000256" key="8">
    <source>
        <dbReference type="SAM" id="MobiDB-lite"/>
    </source>
</evidence>
<evidence type="ECO:0000313" key="12">
    <source>
        <dbReference type="Proteomes" id="UP001432222"/>
    </source>
</evidence>
<dbReference type="InterPro" id="IPR036259">
    <property type="entry name" value="MFS_trans_sf"/>
</dbReference>
<feature type="transmembrane region" description="Helical" evidence="9">
    <location>
        <begin position="253"/>
        <end position="274"/>
    </location>
</feature>
<dbReference type="PANTHER" id="PTHR42718">
    <property type="entry name" value="MAJOR FACILITATOR SUPERFAMILY MULTIDRUG TRANSPORTER MFSC"/>
    <property type="match status" value="1"/>
</dbReference>
<evidence type="ECO:0000313" key="11">
    <source>
        <dbReference type="EMBL" id="WUQ86996.1"/>
    </source>
</evidence>
<evidence type="ECO:0000256" key="7">
    <source>
        <dbReference type="ARBA" id="ARBA00023251"/>
    </source>
</evidence>
<feature type="transmembrane region" description="Helical" evidence="9">
    <location>
        <begin position="108"/>
        <end position="127"/>
    </location>
</feature>
<feature type="transmembrane region" description="Helical" evidence="9">
    <location>
        <begin position="457"/>
        <end position="480"/>
    </location>
</feature>
<organism evidence="11 12">
    <name type="scientific">Kitasatospora purpeofusca</name>
    <dbReference type="NCBI Taxonomy" id="67352"/>
    <lineage>
        <taxon>Bacteria</taxon>
        <taxon>Bacillati</taxon>
        <taxon>Actinomycetota</taxon>
        <taxon>Actinomycetes</taxon>
        <taxon>Kitasatosporales</taxon>
        <taxon>Streptomycetaceae</taxon>
        <taxon>Kitasatospora</taxon>
    </lineage>
</organism>
<evidence type="ECO:0000256" key="3">
    <source>
        <dbReference type="ARBA" id="ARBA00022475"/>
    </source>
</evidence>
<evidence type="ECO:0000256" key="2">
    <source>
        <dbReference type="ARBA" id="ARBA00022448"/>
    </source>
</evidence>
<gene>
    <name evidence="11" type="ORF">OHA16_30960</name>
</gene>